<comment type="caution">
    <text evidence="1">The sequence shown here is derived from an EMBL/GenBank/DDBJ whole genome shotgun (WGS) entry which is preliminary data.</text>
</comment>
<dbReference type="PANTHER" id="PTHR42948:SF1">
    <property type="entry name" value="TRANSPORTER"/>
    <property type="match status" value="1"/>
</dbReference>
<evidence type="ECO:0000313" key="2">
    <source>
        <dbReference type="Proteomes" id="UP001589575"/>
    </source>
</evidence>
<dbReference type="Pfam" id="PF00209">
    <property type="entry name" value="SNF"/>
    <property type="match status" value="2"/>
</dbReference>
<dbReference type="SUPFAM" id="SSF161070">
    <property type="entry name" value="SNF-like"/>
    <property type="match status" value="1"/>
</dbReference>
<dbReference type="PANTHER" id="PTHR42948">
    <property type="entry name" value="TRANSPORTER"/>
    <property type="match status" value="1"/>
</dbReference>
<dbReference type="PROSITE" id="PS00610">
    <property type="entry name" value="NA_NEUROTRAN_SYMP_1"/>
    <property type="match status" value="1"/>
</dbReference>
<sequence>MSTQTALQPGGLSRREQFAGRWAFIFAAIGSAVGLGNIWRFPYVAYENGGGAFIVPYLIALLTAGIPLLFFDYAIGHRFKGSPPLAFRRLSKWAESIGWWQVLICFVIGVYYAAIIAYAAMYTWFSFGERWGDDPEAFFFGEYLQVPEGVAPTLEFVPAVFWPMLVVWVILLVVLGAGVQRGIAMASLIGIPVLFIMFIALVIVALTLPGATDGLNALFTPNWSVLSDPQVWIAAYGQIFFSLSVGFGIMITYSSYLKRRTNLTGSGLMVGFTNSSFEILCGIGVFSALGFMAQANGVQVADVVSNGIGLAFIAFPTIISQAPLGVLIGVLFFASLVFAGFTSLISILEVVVSAVKDKLGWSRWTTVIVVVGVSGIVSLLLFSTTTGINVLDVTDAFANNFGIVGAALVAVVVVSWLLRRLDGMVSHLNAVSSFRVGRIYKILVAVILPIVLAYMWVSDVVLKATEGYGDFPAWFVGTFGWGMSIALIVVAILLALLPWSQRSALHSELNDNLGPESVTGEEELAGAVPGARGAPTGHGRHVDTPSSPPRSPSHPEHPEKGV</sequence>
<evidence type="ECO:0000313" key="1">
    <source>
        <dbReference type="EMBL" id="MFB9071950.1"/>
    </source>
</evidence>
<dbReference type="PRINTS" id="PR00176">
    <property type="entry name" value="NANEUSMPORT"/>
</dbReference>
<organism evidence="1 2">
    <name type="scientific">Citricoccus parietis</name>
    <dbReference type="NCBI Taxonomy" id="592307"/>
    <lineage>
        <taxon>Bacteria</taxon>
        <taxon>Bacillati</taxon>
        <taxon>Actinomycetota</taxon>
        <taxon>Actinomycetes</taxon>
        <taxon>Micrococcales</taxon>
        <taxon>Micrococcaceae</taxon>
        <taxon>Citricoccus</taxon>
    </lineage>
</organism>
<dbReference type="PROSITE" id="PS50267">
    <property type="entry name" value="NA_NEUROTRAN_SYMP_3"/>
    <property type="match status" value="1"/>
</dbReference>
<dbReference type="EMBL" id="JBHMFI010000001">
    <property type="protein sequence ID" value="MFB9071950.1"/>
    <property type="molecule type" value="Genomic_DNA"/>
</dbReference>
<protein>
    <submittedName>
        <fullName evidence="1">Sodium-dependent transporter</fullName>
    </submittedName>
</protein>
<keyword evidence="2" id="KW-1185">Reference proteome</keyword>
<dbReference type="NCBIfam" id="NF037979">
    <property type="entry name" value="Na_transp"/>
    <property type="match status" value="1"/>
</dbReference>
<gene>
    <name evidence="1" type="ORF">ACFFX0_12340</name>
</gene>
<dbReference type="Proteomes" id="UP001589575">
    <property type="component" value="Unassembled WGS sequence"/>
</dbReference>
<dbReference type="CDD" id="cd10334">
    <property type="entry name" value="SLC6sbd_u1"/>
    <property type="match status" value="1"/>
</dbReference>
<dbReference type="InterPro" id="IPR037272">
    <property type="entry name" value="SNS_sf"/>
</dbReference>
<name>A0ABV5FZ65_9MICC</name>
<accession>A0ABV5FZ65</accession>
<proteinExistence type="predicted"/>
<reference evidence="1 2" key="1">
    <citation type="submission" date="2024-09" db="EMBL/GenBank/DDBJ databases">
        <authorList>
            <person name="Sun Q."/>
            <person name="Mori K."/>
        </authorList>
    </citation>
    <scope>NUCLEOTIDE SEQUENCE [LARGE SCALE GENOMIC DNA]</scope>
    <source>
        <strain evidence="1 2">CCM 7609</strain>
    </source>
</reference>
<dbReference type="InterPro" id="IPR000175">
    <property type="entry name" value="Na/ntran_symport"/>
</dbReference>